<dbReference type="Pfam" id="PF13328">
    <property type="entry name" value="HD_4"/>
    <property type="match status" value="1"/>
</dbReference>
<organism evidence="2 3">
    <name type="scientific">Planomicrobium soli</name>
    <dbReference type="NCBI Taxonomy" id="1176648"/>
    <lineage>
        <taxon>Bacteria</taxon>
        <taxon>Bacillati</taxon>
        <taxon>Bacillota</taxon>
        <taxon>Bacilli</taxon>
        <taxon>Bacillales</taxon>
        <taxon>Caryophanaceae</taxon>
        <taxon>Planomicrobium</taxon>
    </lineage>
</organism>
<sequence>MNRLIEKAIQFAALKHAGQTRKSTNIPYISHPFAVAMMLKDAKQRDEVIIAGLLHDTLEDTDTNAEEVKTLFGEEILDLVKAASEPNKSLPWEDRKQHTIDSLSVRSKEELALTVADKLHNLRSIQEEAEQTGEAVWNRFNRGKREQSWYYMSLVHALKNLKEEIPFIQEFEKEVFKLFVGVERMANSEIELLFKCAYLIDEIEKDDLKNRGIEMFTGEVVARSQSIVRNEDYQAIRPLWNFLHKKGIEFEWNAEGPFRVLAFLSELKYRLGWSDEVFYKYYLKHHKKL</sequence>
<dbReference type="EMBL" id="PYAT01000001">
    <property type="protein sequence ID" value="PSL41818.1"/>
    <property type="molecule type" value="Genomic_DNA"/>
</dbReference>
<dbReference type="PANTHER" id="PTHR46246:SF1">
    <property type="entry name" value="GUANOSINE-3',5'-BIS(DIPHOSPHATE) 3'-PYROPHOSPHOHYDROLASE MESH1"/>
    <property type="match status" value="1"/>
</dbReference>
<dbReference type="Proteomes" id="UP000242682">
    <property type="component" value="Unassembled WGS sequence"/>
</dbReference>
<reference evidence="2 3" key="1">
    <citation type="submission" date="2018-03" db="EMBL/GenBank/DDBJ databases">
        <title>Genomic Encyclopedia of Type Strains, Phase III (KMG-III): the genomes of soil and plant-associated and newly described type strains.</title>
        <authorList>
            <person name="Whitman W."/>
        </authorList>
    </citation>
    <scope>NUCLEOTIDE SEQUENCE [LARGE SCALE GENOMIC DNA]</scope>
    <source>
        <strain evidence="2 3">CGMCC 1.12259</strain>
    </source>
</reference>
<gene>
    <name evidence="2" type="ORF">B0H99_10162</name>
</gene>
<evidence type="ECO:0000313" key="3">
    <source>
        <dbReference type="Proteomes" id="UP000242682"/>
    </source>
</evidence>
<dbReference type="SUPFAM" id="SSF109604">
    <property type="entry name" value="HD-domain/PDEase-like"/>
    <property type="match status" value="1"/>
</dbReference>
<dbReference type="InterPro" id="IPR052194">
    <property type="entry name" value="MESH1"/>
</dbReference>
<dbReference type="RefSeq" id="WP_106531626.1">
    <property type="nucleotide sequence ID" value="NZ_PYAT01000001.1"/>
</dbReference>
<feature type="domain" description="HD/PDEase" evidence="1">
    <location>
        <begin position="24"/>
        <end position="131"/>
    </location>
</feature>
<dbReference type="OrthoDB" id="9802385at2"/>
<dbReference type="PANTHER" id="PTHR46246">
    <property type="entry name" value="GUANOSINE-3',5'-BIS(DIPHOSPHATE) 3'-PYROPHOSPHOHYDROLASE MESH1"/>
    <property type="match status" value="1"/>
</dbReference>
<dbReference type="CDD" id="cd00077">
    <property type="entry name" value="HDc"/>
    <property type="match status" value="1"/>
</dbReference>
<protein>
    <submittedName>
        <fullName evidence="2">HD domain-containing protein</fullName>
    </submittedName>
</protein>
<proteinExistence type="predicted"/>
<evidence type="ECO:0000313" key="2">
    <source>
        <dbReference type="EMBL" id="PSL41818.1"/>
    </source>
</evidence>
<dbReference type="GO" id="GO:0008893">
    <property type="term" value="F:guanosine-3',5'-bis(diphosphate) 3'-diphosphatase activity"/>
    <property type="evidence" value="ECO:0007669"/>
    <property type="project" value="TreeGrafter"/>
</dbReference>
<dbReference type="SMART" id="SM00471">
    <property type="entry name" value="HDc"/>
    <property type="match status" value="1"/>
</dbReference>
<dbReference type="Gene3D" id="1.10.3210.10">
    <property type="entry name" value="Hypothetical protein af1432"/>
    <property type="match status" value="1"/>
</dbReference>
<keyword evidence="3" id="KW-1185">Reference proteome</keyword>
<dbReference type="AlphaFoldDB" id="A0A2P8H6H1"/>
<evidence type="ECO:0000259" key="1">
    <source>
        <dbReference type="SMART" id="SM00471"/>
    </source>
</evidence>
<accession>A0A2P8H6H1</accession>
<name>A0A2P8H6H1_9BACL</name>
<dbReference type="InterPro" id="IPR003607">
    <property type="entry name" value="HD/PDEase_dom"/>
</dbReference>
<comment type="caution">
    <text evidence="2">The sequence shown here is derived from an EMBL/GenBank/DDBJ whole genome shotgun (WGS) entry which is preliminary data.</text>
</comment>